<evidence type="ECO:0000259" key="1">
    <source>
        <dbReference type="Pfam" id="PF01978"/>
    </source>
</evidence>
<dbReference type="Pfam" id="PF01978">
    <property type="entry name" value="TrmB"/>
    <property type="match status" value="1"/>
</dbReference>
<protein>
    <submittedName>
        <fullName evidence="2">Transcriptional regulator, TrmB</fullName>
    </submittedName>
</protein>
<dbReference type="STRING" id="1619046.US42_C0003G0027"/>
<dbReference type="EMBL" id="LBSX01000003">
    <property type="protein sequence ID" value="KKQ27970.1"/>
    <property type="molecule type" value="Genomic_DNA"/>
</dbReference>
<dbReference type="SUPFAM" id="SSF46785">
    <property type="entry name" value="Winged helix' DNA-binding domain"/>
    <property type="match status" value="1"/>
</dbReference>
<feature type="domain" description="Transcription regulator TrmB N-terminal" evidence="1">
    <location>
        <begin position="8"/>
        <end position="69"/>
    </location>
</feature>
<name>A0A0G0GP78_9BACT</name>
<evidence type="ECO:0000313" key="2">
    <source>
        <dbReference type="EMBL" id="KKQ27970.1"/>
    </source>
</evidence>
<evidence type="ECO:0000313" key="3">
    <source>
        <dbReference type="Proteomes" id="UP000034849"/>
    </source>
</evidence>
<reference evidence="2 3" key="1">
    <citation type="journal article" date="2015" name="Nature">
        <title>rRNA introns, odd ribosomes, and small enigmatic genomes across a large radiation of phyla.</title>
        <authorList>
            <person name="Brown C.T."/>
            <person name="Hug L.A."/>
            <person name="Thomas B.C."/>
            <person name="Sharon I."/>
            <person name="Castelle C.J."/>
            <person name="Singh A."/>
            <person name="Wilkins M.J."/>
            <person name="Williams K.H."/>
            <person name="Banfield J.F."/>
        </authorList>
    </citation>
    <scope>NUCLEOTIDE SEQUENCE [LARGE SCALE GENOMIC DNA]</scope>
</reference>
<dbReference type="InterPro" id="IPR051797">
    <property type="entry name" value="TrmB-like"/>
</dbReference>
<gene>
    <name evidence="2" type="ORF">US42_C0003G0027</name>
</gene>
<comment type="caution">
    <text evidence="2">The sequence shown here is derived from an EMBL/GenBank/DDBJ whole genome shotgun (WGS) entry which is preliminary data.</text>
</comment>
<dbReference type="Proteomes" id="UP000034849">
    <property type="component" value="Unassembled WGS sequence"/>
</dbReference>
<dbReference type="Gene3D" id="1.10.10.10">
    <property type="entry name" value="Winged helix-like DNA-binding domain superfamily/Winged helix DNA-binding domain"/>
    <property type="match status" value="1"/>
</dbReference>
<accession>A0A0G0GP78</accession>
<dbReference type="PANTHER" id="PTHR34293">
    <property type="entry name" value="HTH-TYPE TRANSCRIPTIONAL REGULATOR TRMBL2"/>
    <property type="match status" value="1"/>
</dbReference>
<dbReference type="InterPro" id="IPR036390">
    <property type="entry name" value="WH_DNA-bd_sf"/>
</dbReference>
<dbReference type="InterPro" id="IPR036388">
    <property type="entry name" value="WH-like_DNA-bd_sf"/>
</dbReference>
<proteinExistence type="predicted"/>
<sequence>MNLSKIFQAYGLTEKQAKVYLACLELGSAPVQKIAEKAVAPRSTVYEVLEHLVHLGFISTFNKKKIKYFSAEDPQQIIRLAESKVNTLKDALPEMNAIVGKSRKRPTVRFYQGKEQMKMVLEEMLAEADELLSFAAPEDLFRELGDWYLDFVKRRIKQKVSVRLIATDSPRARERQKIGIGELRTVRIVPNIFPYHSNKWLWQNKIAMFSFAGDLVCVVTESKELADMERAMFEHLWNRC</sequence>
<dbReference type="AlphaFoldDB" id="A0A0G0GP78"/>
<dbReference type="PANTHER" id="PTHR34293:SF1">
    <property type="entry name" value="HTH-TYPE TRANSCRIPTIONAL REGULATOR TRMBL2"/>
    <property type="match status" value="1"/>
</dbReference>
<organism evidence="2 3">
    <name type="scientific">Candidatus Magasanikbacteria bacterium GW2011_GWC2_37_14</name>
    <dbReference type="NCBI Taxonomy" id="1619046"/>
    <lineage>
        <taxon>Bacteria</taxon>
        <taxon>Candidatus Magasanikiibacteriota</taxon>
    </lineage>
</organism>
<dbReference type="InterPro" id="IPR002831">
    <property type="entry name" value="Tscrpt_reg_TrmB_N"/>
</dbReference>